<evidence type="ECO:0000256" key="4">
    <source>
        <dbReference type="ARBA" id="ARBA00023136"/>
    </source>
</evidence>
<evidence type="ECO:0000256" key="5">
    <source>
        <dbReference type="SAM" id="Phobius"/>
    </source>
</evidence>
<dbReference type="SUPFAM" id="SSF141322">
    <property type="entry name" value="NfeD domain-like"/>
    <property type="match status" value="1"/>
</dbReference>
<keyword evidence="3 5" id="KW-1133">Transmembrane helix</keyword>
<comment type="subcellular location">
    <subcellularLocation>
        <location evidence="1">Membrane</location>
        <topology evidence="1">Multi-pass membrane protein</topology>
    </subcellularLocation>
</comment>
<dbReference type="RefSeq" id="WP_382402091.1">
    <property type="nucleotide sequence ID" value="NZ_JBHSWH010000001.1"/>
</dbReference>
<dbReference type="PANTHER" id="PTHR33507">
    <property type="entry name" value="INNER MEMBRANE PROTEIN YBBJ"/>
    <property type="match status" value="1"/>
</dbReference>
<dbReference type="InterPro" id="IPR012340">
    <property type="entry name" value="NA-bd_OB-fold"/>
</dbReference>
<evidence type="ECO:0000256" key="3">
    <source>
        <dbReference type="ARBA" id="ARBA00022989"/>
    </source>
</evidence>
<evidence type="ECO:0000259" key="6">
    <source>
        <dbReference type="Pfam" id="PF01957"/>
    </source>
</evidence>
<feature type="transmembrane region" description="Helical" evidence="5">
    <location>
        <begin position="69"/>
        <end position="89"/>
    </location>
</feature>
<evidence type="ECO:0000313" key="7">
    <source>
        <dbReference type="EMBL" id="MFC6706232.1"/>
    </source>
</evidence>
<accession>A0ABW2AHG8</accession>
<feature type="transmembrane region" description="Helical" evidence="5">
    <location>
        <begin position="42"/>
        <end position="62"/>
    </location>
</feature>
<feature type="transmembrane region" description="Helical" evidence="5">
    <location>
        <begin position="95"/>
        <end position="117"/>
    </location>
</feature>
<evidence type="ECO:0000256" key="1">
    <source>
        <dbReference type="ARBA" id="ARBA00004141"/>
    </source>
</evidence>
<gene>
    <name evidence="7" type="ORF">ACFQDH_13425</name>
</gene>
<organism evidence="7 8">
    <name type="scientific">Flexivirga alba</name>
    <dbReference type="NCBI Taxonomy" id="702742"/>
    <lineage>
        <taxon>Bacteria</taxon>
        <taxon>Bacillati</taxon>
        <taxon>Actinomycetota</taxon>
        <taxon>Actinomycetes</taxon>
        <taxon>Micrococcales</taxon>
        <taxon>Dermacoccaceae</taxon>
        <taxon>Flexivirga</taxon>
    </lineage>
</organism>
<dbReference type="EMBL" id="JBHSWH010000001">
    <property type="protein sequence ID" value="MFC6706232.1"/>
    <property type="molecule type" value="Genomic_DNA"/>
</dbReference>
<dbReference type="Pfam" id="PF01957">
    <property type="entry name" value="NfeD"/>
    <property type="match status" value="1"/>
</dbReference>
<reference evidence="8" key="1">
    <citation type="journal article" date="2019" name="Int. J. Syst. Evol. Microbiol.">
        <title>The Global Catalogue of Microorganisms (GCM) 10K type strain sequencing project: providing services to taxonomists for standard genome sequencing and annotation.</title>
        <authorList>
            <consortium name="The Broad Institute Genomics Platform"/>
            <consortium name="The Broad Institute Genome Sequencing Center for Infectious Disease"/>
            <person name="Wu L."/>
            <person name="Ma J."/>
        </authorList>
    </citation>
    <scope>NUCLEOTIDE SEQUENCE [LARGE SCALE GENOMIC DNA]</scope>
    <source>
        <strain evidence="8">CCUG 58127</strain>
    </source>
</reference>
<dbReference type="InterPro" id="IPR052165">
    <property type="entry name" value="Membrane_assoc_protease"/>
</dbReference>
<name>A0ABW2AHG8_9MICO</name>
<dbReference type="Gene3D" id="2.40.50.140">
    <property type="entry name" value="Nucleic acid-binding proteins"/>
    <property type="match status" value="1"/>
</dbReference>
<proteinExistence type="predicted"/>
<protein>
    <submittedName>
        <fullName evidence="7">NfeD family protein</fullName>
    </submittedName>
</protein>
<comment type="caution">
    <text evidence="7">The sequence shown here is derived from an EMBL/GenBank/DDBJ whole genome shotgun (WGS) entry which is preliminary data.</text>
</comment>
<feature type="domain" description="NfeD-like C-terminal" evidence="6">
    <location>
        <begin position="133"/>
        <end position="192"/>
    </location>
</feature>
<keyword evidence="8" id="KW-1185">Reference proteome</keyword>
<keyword evidence="4 5" id="KW-0472">Membrane</keyword>
<dbReference type="PANTHER" id="PTHR33507:SF4">
    <property type="entry name" value="NODULATION COMPETITIVENESS PROTEIN NFED"/>
    <property type="match status" value="1"/>
</dbReference>
<evidence type="ECO:0000313" key="8">
    <source>
        <dbReference type="Proteomes" id="UP001596298"/>
    </source>
</evidence>
<evidence type="ECO:0000256" key="2">
    <source>
        <dbReference type="ARBA" id="ARBA00022692"/>
    </source>
</evidence>
<dbReference type="InterPro" id="IPR002810">
    <property type="entry name" value="NfeD-like_C"/>
</dbReference>
<dbReference type="Proteomes" id="UP001596298">
    <property type="component" value="Unassembled WGS sequence"/>
</dbReference>
<sequence length="209" mass="22063">MPSNGRVLHRDRGIPWSWERTRLPNLLDHLLHAATFGPTREVIEMVLLGVLLVLVGIAVLVLEAHLTTAGVLGVAGTLSTATGVGLILASTGAPLWVTIPIAALMAIAGMVTLMVIAREVIVAGSQEIQTGPEALIGQKAVVSSWSGREGHVTVAGVLWHAEPAYGWEDPLPAPGDTVVVSELDGLSVSVRRPHAWEVKPVWKPSSLSL</sequence>
<keyword evidence="2 5" id="KW-0812">Transmembrane</keyword>